<dbReference type="Pfam" id="PF04471">
    <property type="entry name" value="Mrr_cat"/>
    <property type="match status" value="1"/>
</dbReference>
<organism evidence="2 3">
    <name type="scientific">Rhizobium aquaticum</name>
    <dbReference type="NCBI Taxonomy" id="1549636"/>
    <lineage>
        <taxon>Bacteria</taxon>
        <taxon>Pseudomonadati</taxon>
        <taxon>Pseudomonadota</taxon>
        <taxon>Alphaproteobacteria</taxon>
        <taxon>Hyphomicrobiales</taxon>
        <taxon>Rhizobiaceae</taxon>
        <taxon>Rhizobium/Agrobacterium group</taxon>
        <taxon>Rhizobium</taxon>
    </lineage>
</organism>
<keyword evidence="3" id="KW-1185">Reference proteome</keyword>
<dbReference type="PANTHER" id="PTHR30015:SF7">
    <property type="entry name" value="TYPE IV METHYL-DIRECTED RESTRICTION ENZYME ECOKMRR"/>
    <property type="match status" value="1"/>
</dbReference>
<dbReference type="RefSeq" id="WP_354558608.1">
    <property type="nucleotide sequence ID" value="NZ_JBEPMB010000013.1"/>
</dbReference>
<dbReference type="InterPro" id="IPR011856">
    <property type="entry name" value="tRNA_endonuc-like_dom_sf"/>
</dbReference>
<dbReference type="Proteomes" id="UP001549047">
    <property type="component" value="Unassembled WGS sequence"/>
</dbReference>
<proteinExistence type="predicted"/>
<dbReference type="Gene3D" id="3.40.1350.10">
    <property type="match status" value="1"/>
</dbReference>
<protein>
    <submittedName>
        <fullName evidence="2">Restriction system protein</fullName>
    </submittedName>
</protein>
<name>A0ABV2J7A4_9HYPH</name>
<gene>
    <name evidence="2" type="ORF">ABID16_004500</name>
</gene>
<sequence>MDVCPFCRARLNQLDSERDDGRLGYITEVWIGVCQICGWWNARGEARERIDRYTTAVFELGSFGVLKNLDLTNVETPLQEVRDYLTAKYEHRLQMDPRLFELTVGSVFADHGYVSEVTAYSGDGGIDVILIAGETRIGVQVKRWKDRIEATQIHALSGAMVLAGLTRGMFVTTSSFRSGAIKDANRFSALGMPIELLDAPRFFDALKISQTKVNRSADEWITKIKPHLRKFGSFNDLDEGRFYED</sequence>
<accession>A0ABV2J7A4</accession>
<reference evidence="2 3" key="1">
    <citation type="submission" date="2024-06" db="EMBL/GenBank/DDBJ databases">
        <title>Genomic Encyclopedia of Type Strains, Phase IV (KMG-IV): sequencing the most valuable type-strain genomes for metagenomic binning, comparative biology and taxonomic classification.</title>
        <authorList>
            <person name="Goeker M."/>
        </authorList>
    </citation>
    <scope>NUCLEOTIDE SEQUENCE [LARGE SCALE GENOMIC DNA]</scope>
    <source>
        <strain evidence="2 3">DSM 29780</strain>
    </source>
</reference>
<comment type="caution">
    <text evidence="2">The sequence shown here is derived from an EMBL/GenBank/DDBJ whole genome shotgun (WGS) entry which is preliminary data.</text>
</comment>
<dbReference type="SUPFAM" id="SSF52980">
    <property type="entry name" value="Restriction endonuclease-like"/>
    <property type="match status" value="1"/>
</dbReference>
<dbReference type="InterPro" id="IPR011335">
    <property type="entry name" value="Restrct_endonuc-II-like"/>
</dbReference>
<evidence type="ECO:0000313" key="3">
    <source>
        <dbReference type="Proteomes" id="UP001549047"/>
    </source>
</evidence>
<feature type="domain" description="Restriction endonuclease type IV Mrr" evidence="1">
    <location>
        <begin position="94"/>
        <end position="205"/>
    </location>
</feature>
<evidence type="ECO:0000313" key="2">
    <source>
        <dbReference type="EMBL" id="MET3616151.1"/>
    </source>
</evidence>
<evidence type="ECO:0000259" key="1">
    <source>
        <dbReference type="Pfam" id="PF04471"/>
    </source>
</evidence>
<dbReference type="InterPro" id="IPR052906">
    <property type="entry name" value="Type_IV_Methyl-Rstrct_Enzyme"/>
</dbReference>
<dbReference type="EMBL" id="JBEPMB010000013">
    <property type="protein sequence ID" value="MET3616151.1"/>
    <property type="molecule type" value="Genomic_DNA"/>
</dbReference>
<dbReference type="PANTHER" id="PTHR30015">
    <property type="entry name" value="MRR RESTRICTION SYSTEM PROTEIN"/>
    <property type="match status" value="1"/>
</dbReference>
<dbReference type="InterPro" id="IPR007560">
    <property type="entry name" value="Restrct_endonuc_IV_Mrr"/>
</dbReference>